<sequence>MKDINQKQTLATTIKEQLTALCSWRFFLFWVSNSLFGFGSAIVFVFIPDYAEQKGLSFQQAVYILSTLGLCNAIGRLLNILLSLCRCNHGNIYIMSCTLSGICICLMNVDLSGSSNSFLALAITCSSYGLFYGIQLANVATVTSILSPQPFLNTAFGLTNLAAGVGTICGSPAAAFFFSIGGDRFELTYYIAGGATMLAGLILLPTICLKTQVSQVCDETE</sequence>
<feature type="transmembrane region" description="Helical" evidence="1">
    <location>
        <begin position="118"/>
        <end position="137"/>
    </location>
</feature>
<dbReference type="EMBL" id="VXIV02000930">
    <property type="protein sequence ID" value="KAF6035142.1"/>
    <property type="molecule type" value="Genomic_DNA"/>
</dbReference>
<keyword evidence="3" id="KW-1185">Reference proteome</keyword>
<feature type="transmembrane region" description="Helical" evidence="1">
    <location>
        <begin position="90"/>
        <end position="111"/>
    </location>
</feature>
<dbReference type="PANTHER" id="PTHR11360">
    <property type="entry name" value="MONOCARBOXYLATE TRANSPORTER"/>
    <property type="match status" value="1"/>
</dbReference>
<gene>
    <name evidence="2" type="ORF">EB796_006543</name>
</gene>
<dbReference type="SUPFAM" id="SSF103473">
    <property type="entry name" value="MFS general substrate transporter"/>
    <property type="match status" value="1"/>
</dbReference>
<evidence type="ECO:0000313" key="2">
    <source>
        <dbReference type="EMBL" id="KAF6035142.1"/>
    </source>
</evidence>
<dbReference type="InterPro" id="IPR050327">
    <property type="entry name" value="Proton-linked_MCT"/>
</dbReference>
<reference evidence="2" key="1">
    <citation type="submission" date="2020-06" db="EMBL/GenBank/DDBJ databases">
        <title>Draft genome of Bugula neritina, a colonial animal packing powerful symbionts and potential medicines.</title>
        <authorList>
            <person name="Rayko M."/>
        </authorList>
    </citation>
    <scope>NUCLEOTIDE SEQUENCE [LARGE SCALE GENOMIC DNA]</scope>
    <source>
        <strain evidence="2">Kwan_BN1</strain>
    </source>
</reference>
<accession>A0A7J7K927</accession>
<feature type="transmembrane region" description="Helical" evidence="1">
    <location>
        <begin position="27"/>
        <end position="50"/>
    </location>
</feature>
<organism evidence="2 3">
    <name type="scientific">Bugula neritina</name>
    <name type="common">Brown bryozoan</name>
    <name type="synonym">Sertularia neritina</name>
    <dbReference type="NCBI Taxonomy" id="10212"/>
    <lineage>
        <taxon>Eukaryota</taxon>
        <taxon>Metazoa</taxon>
        <taxon>Spiralia</taxon>
        <taxon>Lophotrochozoa</taxon>
        <taxon>Bryozoa</taxon>
        <taxon>Gymnolaemata</taxon>
        <taxon>Cheilostomatida</taxon>
        <taxon>Flustrina</taxon>
        <taxon>Buguloidea</taxon>
        <taxon>Bugulidae</taxon>
        <taxon>Bugula</taxon>
    </lineage>
</organism>
<name>A0A7J7K927_BUGNE</name>
<proteinExistence type="predicted"/>
<dbReference type="InterPro" id="IPR036259">
    <property type="entry name" value="MFS_trans_sf"/>
</dbReference>
<dbReference type="AlphaFoldDB" id="A0A7J7K927"/>
<dbReference type="InterPro" id="IPR011701">
    <property type="entry name" value="MFS"/>
</dbReference>
<evidence type="ECO:0000313" key="3">
    <source>
        <dbReference type="Proteomes" id="UP000593567"/>
    </source>
</evidence>
<dbReference type="PANTHER" id="PTHR11360:SF260">
    <property type="entry name" value="MFS DOMAIN-CONTAINING PROTEIN"/>
    <property type="match status" value="1"/>
</dbReference>
<dbReference type="GO" id="GO:0008028">
    <property type="term" value="F:monocarboxylic acid transmembrane transporter activity"/>
    <property type="evidence" value="ECO:0007669"/>
    <property type="project" value="TreeGrafter"/>
</dbReference>
<comment type="caution">
    <text evidence="2">The sequence shown here is derived from an EMBL/GenBank/DDBJ whole genome shotgun (WGS) entry which is preliminary data.</text>
</comment>
<dbReference type="Gene3D" id="1.20.1250.20">
    <property type="entry name" value="MFS general substrate transporter like domains"/>
    <property type="match status" value="1"/>
</dbReference>
<feature type="transmembrane region" description="Helical" evidence="1">
    <location>
        <begin position="62"/>
        <end position="84"/>
    </location>
</feature>
<evidence type="ECO:0000256" key="1">
    <source>
        <dbReference type="SAM" id="Phobius"/>
    </source>
</evidence>
<feature type="transmembrane region" description="Helical" evidence="1">
    <location>
        <begin position="157"/>
        <end position="180"/>
    </location>
</feature>
<dbReference type="Proteomes" id="UP000593567">
    <property type="component" value="Unassembled WGS sequence"/>
</dbReference>
<dbReference type="OrthoDB" id="10060767at2759"/>
<protein>
    <submittedName>
        <fullName evidence="2">Uncharacterized protein</fullName>
    </submittedName>
</protein>
<keyword evidence="1" id="KW-0812">Transmembrane</keyword>
<dbReference type="Pfam" id="PF07690">
    <property type="entry name" value="MFS_1"/>
    <property type="match status" value="1"/>
</dbReference>
<keyword evidence="1" id="KW-1133">Transmembrane helix</keyword>
<keyword evidence="1" id="KW-0472">Membrane</keyword>
<feature type="transmembrane region" description="Helical" evidence="1">
    <location>
        <begin position="187"/>
        <end position="207"/>
    </location>
</feature>